<dbReference type="eggNOG" id="COG1597">
    <property type="taxonomic scope" value="Bacteria"/>
</dbReference>
<dbReference type="STRING" id="929713.NIASO_13745"/>
<keyword evidence="1" id="KW-0808">Transferase</keyword>
<keyword evidence="4" id="KW-0067">ATP-binding</keyword>
<keyword evidence="3 6" id="KW-0418">Kinase</keyword>
<evidence type="ECO:0000256" key="1">
    <source>
        <dbReference type="ARBA" id="ARBA00022679"/>
    </source>
</evidence>
<dbReference type="OrthoDB" id="9786026at2"/>
<dbReference type="GO" id="GO:0016301">
    <property type="term" value="F:kinase activity"/>
    <property type="evidence" value="ECO:0007669"/>
    <property type="project" value="UniProtKB-KW"/>
</dbReference>
<evidence type="ECO:0000313" key="6">
    <source>
        <dbReference type="EMBL" id="AHF15936.1"/>
    </source>
</evidence>
<dbReference type="PANTHER" id="PTHR12358">
    <property type="entry name" value="SPHINGOSINE KINASE"/>
    <property type="match status" value="1"/>
</dbReference>
<dbReference type="InterPro" id="IPR017438">
    <property type="entry name" value="ATP-NAD_kinase_N"/>
</dbReference>
<dbReference type="InterPro" id="IPR016064">
    <property type="entry name" value="NAD/diacylglycerol_kinase_sf"/>
</dbReference>
<dbReference type="KEGG" id="nso:NIASO_13745"/>
<dbReference type="SUPFAM" id="SSF111331">
    <property type="entry name" value="NAD kinase/diacylglycerol kinase-like"/>
    <property type="match status" value="1"/>
</dbReference>
<protein>
    <submittedName>
        <fullName evidence="6">Diacylglycerol kinase</fullName>
    </submittedName>
</protein>
<evidence type="ECO:0000259" key="5">
    <source>
        <dbReference type="PROSITE" id="PS50146"/>
    </source>
</evidence>
<dbReference type="InterPro" id="IPR001206">
    <property type="entry name" value="Diacylglycerol_kinase_cat_dom"/>
</dbReference>
<dbReference type="PROSITE" id="PS50146">
    <property type="entry name" value="DAGK"/>
    <property type="match status" value="1"/>
</dbReference>
<dbReference type="Pfam" id="PF19279">
    <property type="entry name" value="YegS_C"/>
    <property type="match status" value="1"/>
</dbReference>
<dbReference type="Pfam" id="PF00781">
    <property type="entry name" value="DAGK_cat"/>
    <property type="match status" value="1"/>
</dbReference>
<feature type="domain" description="DAGKc" evidence="5">
    <location>
        <begin position="1"/>
        <end position="130"/>
    </location>
</feature>
<dbReference type="RefSeq" id="WP_008586399.1">
    <property type="nucleotide sequence ID" value="NZ_CP007035.1"/>
</dbReference>
<evidence type="ECO:0000313" key="7">
    <source>
        <dbReference type="Proteomes" id="UP000003586"/>
    </source>
</evidence>
<keyword evidence="2" id="KW-0547">Nucleotide-binding</keyword>
<dbReference type="GO" id="GO:0005886">
    <property type="term" value="C:plasma membrane"/>
    <property type="evidence" value="ECO:0007669"/>
    <property type="project" value="TreeGrafter"/>
</dbReference>
<dbReference type="GO" id="GO:0005524">
    <property type="term" value="F:ATP binding"/>
    <property type="evidence" value="ECO:0007669"/>
    <property type="project" value="UniProtKB-KW"/>
</dbReference>
<proteinExistence type="predicted"/>
<name>W0F3P0_9BACT</name>
<keyword evidence="7" id="KW-1185">Reference proteome</keyword>
<dbReference type="HOGENOM" id="CLU_045532_1_2_10"/>
<dbReference type="EMBL" id="CP007035">
    <property type="protein sequence ID" value="AHF15936.1"/>
    <property type="molecule type" value="Genomic_DNA"/>
</dbReference>
<dbReference type="Gene3D" id="2.60.200.40">
    <property type="match status" value="1"/>
</dbReference>
<dbReference type="AlphaFoldDB" id="W0F3P0"/>
<dbReference type="SMART" id="SM00046">
    <property type="entry name" value="DAGKc"/>
    <property type="match status" value="1"/>
</dbReference>
<gene>
    <name evidence="6" type="ORF">NIASO_13745</name>
</gene>
<evidence type="ECO:0000256" key="4">
    <source>
        <dbReference type="ARBA" id="ARBA00022840"/>
    </source>
</evidence>
<sequence>MKRKICYIINPVSGTKSKDAIANTAAKETLRAGIFFKFFPSVANGDYSFLYSTLVDERYTDVVIIGGDGTVNQVIDSLKHLPVNFGIIPSGSGNGLAFGAGIPKTPKKALEIIFKNHSVLMDGFRVNGKFACMLCGLGFDAKVAHDFANAPQRGLMTYVNQVFKNFFGARPYSFKIKLAEKRFETEAYFISIANSNQFGNHFTIAPMASLNDGLLDVVIVTEQSKIAMLYNTLIQVGGGNKVRSIEEIKHKRGILYFQTEAIRISNWSEAPMHIDGEPVNTEKKLSVAIEKSCFNLLVNR</sequence>
<dbReference type="PANTHER" id="PTHR12358:SF106">
    <property type="entry name" value="LIPID KINASE YEGS"/>
    <property type="match status" value="1"/>
</dbReference>
<organism evidence="6 7">
    <name type="scientific">Niabella soli DSM 19437</name>
    <dbReference type="NCBI Taxonomy" id="929713"/>
    <lineage>
        <taxon>Bacteria</taxon>
        <taxon>Pseudomonadati</taxon>
        <taxon>Bacteroidota</taxon>
        <taxon>Chitinophagia</taxon>
        <taxon>Chitinophagales</taxon>
        <taxon>Chitinophagaceae</taxon>
        <taxon>Niabella</taxon>
    </lineage>
</organism>
<reference evidence="6 7" key="1">
    <citation type="submission" date="2013-12" db="EMBL/GenBank/DDBJ databases">
        <authorList>
            <consortium name="DOE Joint Genome Institute"/>
            <person name="Eisen J."/>
            <person name="Huntemann M."/>
            <person name="Han J."/>
            <person name="Chen A."/>
            <person name="Kyrpides N."/>
            <person name="Mavromatis K."/>
            <person name="Markowitz V."/>
            <person name="Palaniappan K."/>
            <person name="Ivanova N."/>
            <person name="Schaumberg A."/>
            <person name="Pati A."/>
            <person name="Liolios K."/>
            <person name="Nordberg H.P."/>
            <person name="Cantor M.N."/>
            <person name="Hua S.X."/>
            <person name="Woyke T."/>
        </authorList>
    </citation>
    <scope>NUCLEOTIDE SEQUENCE [LARGE SCALE GENOMIC DNA]</scope>
    <source>
        <strain evidence="7">DSM 19437</strain>
    </source>
</reference>
<evidence type="ECO:0000256" key="3">
    <source>
        <dbReference type="ARBA" id="ARBA00022777"/>
    </source>
</evidence>
<dbReference type="InterPro" id="IPR045540">
    <property type="entry name" value="YegS/DAGK_C"/>
</dbReference>
<dbReference type="Proteomes" id="UP000003586">
    <property type="component" value="Chromosome"/>
</dbReference>
<evidence type="ECO:0000256" key="2">
    <source>
        <dbReference type="ARBA" id="ARBA00022741"/>
    </source>
</evidence>
<dbReference type="Gene3D" id="3.40.50.10330">
    <property type="entry name" value="Probable inorganic polyphosphate/atp-NAD kinase, domain 1"/>
    <property type="match status" value="1"/>
</dbReference>
<accession>W0F3P0</accession>
<dbReference type="InterPro" id="IPR050187">
    <property type="entry name" value="Lipid_Phosphate_FormReg"/>
</dbReference>